<keyword evidence="12" id="KW-1185">Reference proteome</keyword>
<feature type="transmembrane region" description="Helical" evidence="7">
    <location>
        <begin position="248"/>
        <end position="272"/>
    </location>
</feature>
<feature type="transmembrane region" description="Helical" evidence="7">
    <location>
        <begin position="514"/>
        <end position="533"/>
    </location>
</feature>
<evidence type="ECO:0000256" key="1">
    <source>
        <dbReference type="ARBA" id="ARBA00004141"/>
    </source>
</evidence>
<organism evidence="11 12">
    <name type="scientific">Pontibacter silvestris</name>
    <dbReference type="NCBI Taxonomy" id="2305183"/>
    <lineage>
        <taxon>Bacteria</taxon>
        <taxon>Pseudomonadati</taxon>
        <taxon>Bacteroidota</taxon>
        <taxon>Cytophagia</taxon>
        <taxon>Cytophagales</taxon>
        <taxon>Hymenobacteraceae</taxon>
        <taxon>Pontibacter</taxon>
    </lineage>
</organism>
<keyword evidence="5 7" id="KW-0472">Membrane</keyword>
<feature type="domain" description="Thiol:disulfide interchange protein DsbD N-terminal" evidence="10">
    <location>
        <begin position="19"/>
        <end position="145"/>
    </location>
</feature>
<dbReference type="InterPro" id="IPR036929">
    <property type="entry name" value="DsbDN_sf"/>
</dbReference>
<evidence type="ECO:0000256" key="6">
    <source>
        <dbReference type="SAM" id="MobiDB-lite"/>
    </source>
</evidence>
<comment type="caution">
    <text evidence="11">The sequence shown here is derived from an EMBL/GenBank/DDBJ whole genome shotgun (WGS) entry which is preliminary data.</text>
</comment>
<reference evidence="12" key="1">
    <citation type="journal article" date="2019" name="Int. J. Syst. Evol. Microbiol.">
        <title>The Global Catalogue of Microorganisms (GCM) 10K type strain sequencing project: providing services to taxonomists for standard genome sequencing and annotation.</title>
        <authorList>
            <consortium name="The Broad Institute Genomics Platform"/>
            <consortium name="The Broad Institute Genome Sequencing Center for Infectious Disease"/>
            <person name="Wu L."/>
            <person name="Ma J."/>
        </authorList>
    </citation>
    <scope>NUCLEOTIDE SEQUENCE [LARGE SCALE GENOMIC DNA]</scope>
    <source>
        <strain evidence="12">JCM 16545</strain>
    </source>
</reference>
<dbReference type="SUPFAM" id="SSF52833">
    <property type="entry name" value="Thioredoxin-like"/>
    <property type="match status" value="1"/>
</dbReference>
<evidence type="ECO:0000256" key="8">
    <source>
        <dbReference type="SAM" id="SignalP"/>
    </source>
</evidence>
<dbReference type="Gene3D" id="2.60.40.1250">
    <property type="entry name" value="Thiol:disulfide interchange protein DsbD, N-terminal domain"/>
    <property type="match status" value="1"/>
</dbReference>
<sequence>MRKSFLLIFLITLCTLSQAQILKPVEWSFNAKPASDQEVSLTFTANIDGNWHIYSQHIEDGGPIPTSFTFTPSSDYELVGKTVEVTKPKSVFEEVFSMNVAYFEHKAVFTQKVKLKVPATTIKGTVEFMACNDRQCLPPDEVEFNIQAKLPADALTTTPQPEQKAAGNPASSAQSTKAEAPTRAAGSEVGQTAPNQTEAIPVQDTAAATNAEALSDTSTSAFSEAPPASQQQEQQLVNPTADQESQSLWAIFLAGLLGGFAALLMPCIFPMLPLTVSYFTKQAGSKGTAVGRALFYGISIIVIYVALGLLITILFGADALNNLSTNGIFNFLFFLLLVVFATSFFGAFEITLPTSWANKTDAQADRGGLIGIFFMAATLSLVSFSCTGPIIGTLLVQAAAMGQWLGPAIGMLGFSLALALPFALFAMFPSWMNALPKSGGWLNSVKVVLGFLELALALKFLSNVDLAYHWDWFDREIFLVLWIVIFGLMGLYLLGKLKFSHDSDLPYISIPRLFLAIIVLAFTVYMIPGLWGAPLKSIAAFLPPQHTQDFDLYTSSLTSRSRSTATVQEVPANRKYSDLFHAPLNLQPFFDYEEGMAYARKVNKPVLIDFTGHACVNCRKMEASVWPDPQVLKRLREDYVLIQLYIDDKTELPAEEQTVSDFSGKKIRTIGNKWSDFQAARFNSNSQPYYVLLNNQGELLAQPQGANYSTENFINFLDSGLAAYQIQGVARR</sequence>
<evidence type="ECO:0000256" key="2">
    <source>
        <dbReference type="ARBA" id="ARBA00022692"/>
    </source>
</evidence>
<keyword evidence="3" id="KW-0201">Cytochrome c-type biogenesis</keyword>
<evidence type="ECO:0000313" key="12">
    <source>
        <dbReference type="Proteomes" id="UP001597369"/>
    </source>
</evidence>
<feature type="chain" id="PRO_5047266336" evidence="8">
    <location>
        <begin position="20"/>
        <end position="732"/>
    </location>
</feature>
<keyword evidence="2 7" id="KW-0812">Transmembrane</keyword>
<feature type="domain" description="Cytochrome C biogenesis protein transmembrane" evidence="9">
    <location>
        <begin position="249"/>
        <end position="463"/>
    </location>
</feature>
<dbReference type="Pfam" id="PF13899">
    <property type="entry name" value="Thioredoxin_7"/>
    <property type="match status" value="1"/>
</dbReference>
<dbReference type="PANTHER" id="PTHR32234">
    <property type="entry name" value="THIOL:DISULFIDE INTERCHANGE PROTEIN DSBD"/>
    <property type="match status" value="1"/>
</dbReference>
<feature type="transmembrane region" description="Helical" evidence="7">
    <location>
        <begin position="293"/>
        <end position="316"/>
    </location>
</feature>
<dbReference type="Gene3D" id="3.40.30.10">
    <property type="entry name" value="Glutaredoxin"/>
    <property type="match status" value="1"/>
</dbReference>
<keyword evidence="4 7" id="KW-1133">Transmembrane helix</keyword>
<feature type="transmembrane region" description="Helical" evidence="7">
    <location>
        <begin position="477"/>
        <end position="494"/>
    </location>
</feature>
<dbReference type="InterPro" id="IPR003834">
    <property type="entry name" value="Cyt_c_assmbl_TM_dom"/>
</dbReference>
<evidence type="ECO:0000256" key="7">
    <source>
        <dbReference type="SAM" id="Phobius"/>
    </source>
</evidence>
<feature type="compositionally biased region" description="Low complexity" evidence="6">
    <location>
        <begin position="223"/>
        <end position="235"/>
    </location>
</feature>
<feature type="transmembrane region" description="Helical" evidence="7">
    <location>
        <begin position="404"/>
        <end position="428"/>
    </location>
</feature>
<feature type="region of interest" description="Disordered" evidence="6">
    <location>
        <begin position="157"/>
        <end position="239"/>
    </location>
</feature>
<feature type="transmembrane region" description="Helical" evidence="7">
    <location>
        <begin position="440"/>
        <end position="457"/>
    </location>
</feature>
<keyword evidence="8" id="KW-0732">Signal</keyword>
<dbReference type="InterPro" id="IPR036249">
    <property type="entry name" value="Thioredoxin-like_sf"/>
</dbReference>
<evidence type="ECO:0000313" key="11">
    <source>
        <dbReference type="EMBL" id="MFD2065855.1"/>
    </source>
</evidence>
<evidence type="ECO:0000256" key="4">
    <source>
        <dbReference type="ARBA" id="ARBA00022989"/>
    </source>
</evidence>
<name>A0ABW4WV61_9BACT</name>
<accession>A0ABW4WV61</accession>
<dbReference type="Pfam" id="PF02683">
    <property type="entry name" value="DsbD_TM"/>
    <property type="match status" value="1"/>
</dbReference>
<evidence type="ECO:0000259" key="9">
    <source>
        <dbReference type="Pfam" id="PF02683"/>
    </source>
</evidence>
<dbReference type="Proteomes" id="UP001597369">
    <property type="component" value="Unassembled WGS sequence"/>
</dbReference>
<evidence type="ECO:0000259" key="10">
    <source>
        <dbReference type="Pfam" id="PF11412"/>
    </source>
</evidence>
<feature type="transmembrane region" description="Helical" evidence="7">
    <location>
        <begin position="369"/>
        <end position="392"/>
    </location>
</feature>
<proteinExistence type="predicted"/>
<dbReference type="Pfam" id="PF11412">
    <property type="entry name" value="DsbD_N"/>
    <property type="match status" value="1"/>
</dbReference>
<evidence type="ECO:0000256" key="3">
    <source>
        <dbReference type="ARBA" id="ARBA00022748"/>
    </source>
</evidence>
<comment type="subcellular location">
    <subcellularLocation>
        <location evidence="1">Membrane</location>
        <topology evidence="1">Multi-pass membrane protein</topology>
    </subcellularLocation>
</comment>
<evidence type="ECO:0000256" key="5">
    <source>
        <dbReference type="ARBA" id="ARBA00023136"/>
    </source>
</evidence>
<dbReference type="EMBL" id="JBHUHV010000011">
    <property type="protein sequence ID" value="MFD2065855.1"/>
    <property type="molecule type" value="Genomic_DNA"/>
</dbReference>
<gene>
    <name evidence="11" type="ORF">ACFSKU_03095</name>
</gene>
<feature type="transmembrane region" description="Helical" evidence="7">
    <location>
        <begin position="328"/>
        <end position="348"/>
    </location>
</feature>
<feature type="signal peptide" evidence="8">
    <location>
        <begin position="1"/>
        <end position="19"/>
    </location>
</feature>
<dbReference type="RefSeq" id="WP_262910511.1">
    <property type="nucleotide sequence ID" value="NZ_JAJJWI010000020.1"/>
</dbReference>
<dbReference type="InterPro" id="IPR028250">
    <property type="entry name" value="DsbDN"/>
</dbReference>
<feature type="compositionally biased region" description="Polar residues" evidence="6">
    <location>
        <begin position="189"/>
        <end position="198"/>
    </location>
</feature>
<protein>
    <submittedName>
        <fullName evidence="11">Cytochrome c biogenesis protein CcdA</fullName>
    </submittedName>
</protein>
<dbReference type="PANTHER" id="PTHR32234:SF0">
    <property type="entry name" value="THIOL:DISULFIDE INTERCHANGE PROTEIN DSBD"/>
    <property type="match status" value="1"/>
</dbReference>